<dbReference type="Pfam" id="PF17384">
    <property type="entry name" value="DUF150_C"/>
    <property type="match status" value="1"/>
</dbReference>
<comment type="similarity">
    <text evidence="1">Belongs to the RimP family.</text>
</comment>
<dbReference type="InterPro" id="IPR003728">
    <property type="entry name" value="Ribosome_maturation_RimP"/>
</dbReference>
<dbReference type="GO" id="GO:0000028">
    <property type="term" value="P:ribosomal small subunit assembly"/>
    <property type="evidence" value="ECO:0007669"/>
    <property type="project" value="TreeGrafter"/>
</dbReference>
<protein>
    <recommendedName>
        <fullName evidence="1">Ribosome maturation factor RimP</fullName>
    </recommendedName>
</protein>
<name>A0A1S6U8X5_9BACT</name>
<dbReference type="AlphaFoldDB" id="A0A1S6U8X5"/>
<comment type="function">
    <text evidence="1">Required for maturation of 30S ribosomal subunits.</text>
</comment>
<dbReference type="NCBIfam" id="NF011232">
    <property type="entry name" value="PRK14639.1"/>
    <property type="match status" value="1"/>
</dbReference>
<dbReference type="Gene3D" id="3.30.300.70">
    <property type="entry name" value="RimP-like superfamily, N-terminal"/>
    <property type="match status" value="1"/>
</dbReference>
<proteinExistence type="inferred from homology"/>
<dbReference type="EMBL" id="CP017258">
    <property type="protein sequence ID" value="AQW88150.1"/>
    <property type="molecule type" value="Genomic_DNA"/>
</dbReference>
<accession>A0A1S6U8X5</accession>
<dbReference type="PANTHER" id="PTHR33867:SF1">
    <property type="entry name" value="RIBOSOME MATURATION FACTOR RIMP"/>
    <property type="match status" value="1"/>
</dbReference>
<dbReference type="Proteomes" id="UP000190868">
    <property type="component" value="Chromosome"/>
</dbReference>
<evidence type="ECO:0000313" key="2">
    <source>
        <dbReference type="EMBL" id="AQW88150.1"/>
    </source>
</evidence>
<dbReference type="Pfam" id="PF02576">
    <property type="entry name" value="RimP_N"/>
    <property type="match status" value="1"/>
</dbReference>
<dbReference type="GO" id="GO:0005829">
    <property type="term" value="C:cytosol"/>
    <property type="evidence" value="ECO:0007669"/>
    <property type="project" value="TreeGrafter"/>
</dbReference>
<evidence type="ECO:0000256" key="1">
    <source>
        <dbReference type="HAMAP-Rule" id="MF_01077"/>
    </source>
</evidence>
<dbReference type="CDD" id="cd01734">
    <property type="entry name" value="YlxS_C"/>
    <property type="match status" value="1"/>
</dbReference>
<sequence length="138" mass="15530">MDNLSELVKECGVELYDTEIANENSKAIFRVYITKNGGVNLEDCEKVSRFLSPIFDVTPPISGDYILEVSSPGLERKLEQPKHFISSIGELLKIKTNETTFKGRLISVNNTSIILQNNDGDVTINFADIKKAKTYLEW</sequence>
<dbReference type="InterPro" id="IPR028989">
    <property type="entry name" value="RimP_N"/>
</dbReference>
<gene>
    <name evidence="1" type="primary">rimP</name>
    <name evidence="2" type="ORF">CPIN18021_1356</name>
</gene>
<dbReference type="RefSeq" id="WP_078424701.1">
    <property type="nucleotide sequence ID" value="NZ_CP017258.1"/>
</dbReference>
<dbReference type="SUPFAM" id="SSF74942">
    <property type="entry name" value="YhbC-like, C-terminal domain"/>
    <property type="match status" value="1"/>
</dbReference>
<keyword evidence="1" id="KW-0690">Ribosome biogenesis</keyword>
<dbReference type="InterPro" id="IPR036847">
    <property type="entry name" value="RimP_C_sf"/>
</dbReference>
<reference evidence="3" key="1">
    <citation type="submission" date="2016-09" db="EMBL/GenBank/DDBJ databases">
        <title>Comparative genomics of the Campylobacter concisus group.</title>
        <authorList>
            <person name="Miller W.G."/>
            <person name="Yee E."/>
            <person name="Chapman M.H."/>
            <person name="Huynh S."/>
            <person name="Bono J.L."/>
            <person name="On S.L.W."/>
            <person name="StLeger J."/>
            <person name="Foster G."/>
            <person name="Parker C.T."/>
        </authorList>
    </citation>
    <scope>NUCLEOTIDE SEQUENCE [LARGE SCALE GENOMIC DNA]</scope>
    <source>
        <strain evidence="3">RM18021</strain>
    </source>
</reference>
<evidence type="ECO:0000313" key="3">
    <source>
        <dbReference type="Proteomes" id="UP000190868"/>
    </source>
</evidence>
<dbReference type="InterPro" id="IPR028998">
    <property type="entry name" value="RimP_C"/>
</dbReference>
<organism evidence="2 3">
    <name type="scientific">Campylobacter pinnipediorum subsp. caledonicus</name>
    <dbReference type="NCBI Taxonomy" id="1874362"/>
    <lineage>
        <taxon>Bacteria</taxon>
        <taxon>Pseudomonadati</taxon>
        <taxon>Campylobacterota</taxon>
        <taxon>Epsilonproteobacteria</taxon>
        <taxon>Campylobacterales</taxon>
        <taxon>Campylobacteraceae</taxon>
        <taxon>Campylobacter</taxon>
    </lineage>
</organism>
<keyword evidence="1" id="KW-0963">Cytoplasm</keyword>
<dbReference type="FunFam" id="3.30.300.70:FF:000001">
    <property type="entry name" value="Ribosome maturation factor RimP"/>
    <property type="match status" value="1"/>
</dbReference>
<dbReference type="HAMAP" id="MF_01077">
    <property type="entry name" value="RimP"/>
    <property type="match status" value="1"/>
</dbReference>
<keyword evidence="3" id="KW-1185">Reference proteome</keyword>
<dbReference type="InterPro" id="IPR035956">
    <property type="entry name" value="RimP_N_sf"/>
</dbReference>
<dbReference type="Gene3D" id="2.30.30.180">
    <property type="entry name" value="Ribosome maturation factor RimP, C-terminal domain"/>
    <property type="match status" value="1"/>
</dbReference>
<comment type="subcellular location">
    <subcellularLocation>
        <location evidence="1">Cytoplasm</location>
    </subcellularLocation>
</comment>
<dbReference type="GO" id="GO:0006412">
    <property type="term" value="P:translation"/>
    <property type="evidence" value="ECO:0007669"/>
    <property type="project" value="TreeGrafter"/>
</dbReference>
<dbReference type="SUPFAM" id="SSF75420">
    <property type="entry name" value="YhbC-like, N-terminal domain"/>
    <property type="match status" value="1"/>
</dbReference>
<dbReference type="PANTHER" id="PTHR33867">
    <property type="entry name" value="RIBOSOME MATURATION FACTOR RIMP"/>
    <property type="match status" value="1"/>
</dbReference>